<evidence type="ECO:0000259" key="5">
    <source>
        <dbReference type="Pfam" id="PF05634"/>
    </source>
</evidence>
<dbReference type="InterPro" id="IPR020103">
    <property type="entry name" value="PsdUridine_synth_cat_dom_sf"/>
</dbReference>
<evidence type="ECO:0000313" key="6">
    <source>
        <dbReference type="EMBL" id="KAL3508020.1"/>
    </source>
</evidence>
<dbReference type="InterPro" id="IPR020094">
    <property type="entry name" value="TruA/RsuA/RluB/E/F_N"/>
</dbReference>
<dbReference type="GO" id="GO:0008033">
    <property type="term" value="P:tRNA processing"/>
    <property type="evidence" value="ECO:0007669"/>
    <property type="project" value="UniProtKB-KW"/>
</dbReference>
<comment type="similarity">
    <text evidence="3">Belongs to the tRNA pseudouridine synthase TruA family.</text>
</comment>
<evidence type="ECO:0000256" key="1">
    <source>
        <dbReference type="ARBA" id="ARBA00022694"/>
    </source>
</evidence>
<dbReference type="AlphaFoldDB" id="A0ABD2YPF1"/>
<keyword evidence="1 3" id="KW-0819">tRNA processing</keyword>
<feature type="domain" description="Pseudouridine synthase I TruA alpha/beta" evidence="4">
    <location>
        <begin position="163"/>
        <end position="262"/>
    </location>
</feature>
<dbReference type="EMBL" id="JBJUIK010000013">
    <property type="protein sequence ID" value="KAL3508020.1"/>
    <property type="molecule type" value="Genomic_DNA"/>
</dbReference>
<gene>
    <name evidence="6" type="ORF">ACH5RR_033402</name>
</gene>
<dbReference type="FunFam" id="3.30.70.580:FF:000001">
    <property type="entry name" value="tRNA pseudouridine synthase A"/>
    <property type="match status" value="1"/>
</dbReference>
<evidence type="ECO:0000259" key="4">
    <source>
        <dbReference type="Pfam" id="PF01416"/>
    </source>
</evidence>
<protein>
    <recommendedName>
        <fullName evidence="3">tRNA pseudouridine synthase</fullName>
        <ecNumber evidence="3">5.4.99.12</ecNumber>
    </recommendedName>
</protein>
<keyword evidence="7" id="KW-1185">Reference proteome</keyword>
<reference evidence="6 7" key="1">
    <citation type="submission" date="2024-11" db="EMBL/GenBank/DDBJ databases">
        <title>A near-complete genome assembly of Cinchona calisaya.</title>
        <authorList>
            <person name="Lian D.C."/>
            <person name="Zhao X.W."/>
            <person name="Wei L."/>
        </authorList>
    </citation>
    <scope>NUCLEOTIDE SEQUENCE [LARGE SCALE GENOMIC DNA]</scope>
    <source>
        <tissue evidence="6">Nenye</tissue>
    </source>
</reference>
<evidence type="ECO:0000313" key="7">
    <source>
        <dbReference type="Proteomes" id="UP001630127"/>
    </source>
</evidence>
<proteinExistence type="inferred from homology"/>
<organism evidence="6 7">
    <name type="scientific">Cinchona calisaya</name>
    <dbReference type="NCBI Taxonomy" id="153742"/>
    <lineage>
        <taxon>Eukaryota</taxon>
        <taxon>Viridiplantae</taxon>
        <taxon>Streptophyta</taxon>
        <taxon>Embryophyta</taxon>
        <taxon>Tracheophyta</taxon>
        <taxon>Spermatophyta</taxon>
        <taxon>Magnoliopsida</taxon>
        <taxon>eudicotyledons</taxon>
        <taxon>Gunneridae</taxon>
        <taxon>Pentapetalae</taxon>
        <taxon>asterids</taxon>
        <taxon>lamiids</taxon>
        <taxon>Gentianales</taxon>
        <taxon>Rubiaceae</taxon>
        <taxon>Cinchonoideae</taxon>
        <taxon>Cinchoneae</taxon>
        <taxon>Cinchona</taxon>
    </lineage>
</organism>
<dbReference type="Pfam" id="PF05634">
    <property type="entry name" value="APO_RNA-bind"/>
    <property type="match status" value="1"/>
</dbReference>
<feature type="domain" description="APO" evidence="5">
    <location>
        <begin position="47"/>
        <end position="114"/>
    </location>
</feature>
<dbReference type="GO" id="GO:0160147">
    <property type="term" value="F:tRNA pseudouridine(38-40) synthase activity"/>
    <property type="evidence" value="ECO:0007669"/>
    <property type="project" value="UniProtKB-EC"/>
</dbReference>
<accession>A0ABD2YPF1</accession>
<dbReference type="PANTHER" id="PTHR11142">
    <property type="entry name" value="PSEUDOURIDYLATE SYNTHASE"/>
    <property type="match status" value="1"/>
</dbReference>
<dbReference type="Proteomes" id="UP001630127">
    <property type="component" value="Unassembled WGS sequence"/>
</dbReference>
<dbReference type="PANTHER" id="PTHR11142:SF0">
    <property type="entry name" value="TRNA PSEUDOURIDINE SYNTHASE-LIKE 1"/>
    <property type="match status" value="1"/>
</dbReference>
<name>A0ABD2YPF1_9GENT</name>
<comment type="caution">
    <text evidence="6">The sequence shown here is derived from an EMBL/GenBank/DDBJ whole genome shotgun (WGS) entry which is preliminary data.</text>
</comment>
<evidence type="ECO:0000256" key="2">
    <source>
        <dbReference type="ARBA" id="ARBA00023235"/>
    </source>
</evidence>
<comment type="catalytic activity">
    <reaction evidence="3">
        <text>uridine(38/39/40) in tRNA = pseudouridine(38/39/40) in tRNA</text>
        <dbReference type="Rhea" id="RHEA:22376"/>
        <dbReference type="Rhea" id="RHEA-COMP:10085"/>
        <dbReference type="Rhea" id="RHEA-COMP:10087"/>
        <dbReference type="ChEBI" id="CHEBI:65314"/>
        <dbReference type="ChEBI" id="CHEBI:65315"/>
        <dbReference type="EC" id="5.4.99.12"/>
    </reaction>
</comment>
<dbReference type="Gene3D" id="3.30.70.580">
    <property type="entry name" value="Pseudouridine synthase I, catalytic domain, N-terminal subdomain"/>
    <property type="match status" value="1"/>
</dbReference>
<sequence>MGIVHLENNIINFGNDCNFQGISWPSSIWRITINFSNVCSSHIRLSIDAWRILIRGIAQLLHIVPVHACSKYSEVRIAQTGHDIQDCHGPTNGSDRSFHSWVKGSIGDVLIPYARAPVPERYKPMIRLDILVRKSQENWTDWKEEDSKSSPFDLPAYKWCLVIAYDGTHFSGWQYQSSTLAIQCYLEGVLTQITKLQRENLHLVGAGRTDAEVHAGGQLAHFIMPFNYDNLDTVHKALNGLLPSDIRVRQISSAVPKFHAHFSVTSKIYHYKIYSDGSISEALCLR</sequence>
<dbReference type="InterPro" id="IPR001406">
    <property type="entry name" value="PsdUridine_synth_TruA"/>
</dbReference>
<evidence type="ECO:0000256" key="3">
    <source>
        <dbReference type="RuleBase" id="RU003792"/>
    </source>
</evidence>
<dbReference type="Pfam" id="PF01416">
    <property type="entry name" value="PseudoU_synth_1"/>
    <property type="match status" value="1"/>
</dbReference>
<dbReference type="SUPFAM" id="SSF55120">
    <property type="entry name" value="Pseudouridine synthase"/>
    <property type="match status" value="1"/>
</dbReference>
<dbReference type="InterPro" id="IPR020097">
    <property type="entry name" value="PsdUridine_synth_TruA_a/b_dom"/>
</dbReference>
<dbReference type="EC" id="5.4.99.12" evidence="3"/>
<dbReference type="InterPro" id="IPR023342">
    <property type="entry name" value="APO_dom"/>
</dbReference>
<keyword evidence="2 3" id="KW-0413">Isomerase</keyword>